<accession>A0A9X8MXW5</accession>
<organism evidence="1 2">
    <name type="scientific">Streptomyces yunnanensis</name>
    <dbReference type="NCBI Taxonomy" id="156453"/>
    <lineage>
        <taxon>Bacteria</taxon>
        <taxon>Bacillati</taxon>
        <taxon>Actinomycetota</taxon>
        <taxon>Actinomycetes</taxon>
        <taxon>Kitasatosporales</taxon>
        <taxon>Streptomycetaceae</taxon>
        <taxon>Streptomyces</taxon>
    </lineage>
</organism>
<evidence type="ECO:0000313" key="2">
    <source>
        <dbReference type="Proteomes" id="UP000184388"/>
    </source>
</evidence>
<dbReference type="Proteomes" id="UP000184388">
    <property type="component" value="Unassembled WGS sequence"/>
</dbReference>
<gene>
    <name evidence="1" type="ORF">SAMN05216268_109213</name>
</gene>
<dbReference type="RefSeq" id="WP_286160308.1">
    <property type="nucleotide sequence ID" value="NZ_FRBK01000009.1"/>
</dbReference>
<comment type="caution">
    <text evidence="1">The sequence shown here is derived from an EMBL/GenBank/DDBJ whole genome shotgun (WGS) entry which is preliminary data.</text>
</comment>
<dbReference type="AlphaFoldDB" id="A0A9X8MXW5"/>
<proteinExistence type="predicted"/>
<name>A0A9X8MXW5_9ACTN</name>
<protein>
    <submittedName>
        <fullName evidence="1">Uncharacterized protein</fullName>
    </submittedName>
</protein>
<dbReference type="EMBL" id="FRBK01000009">
    <property type="protein sequence ID" value="SHM23850.1"/>
    <property type="molecule type" value="Genomic_DNA"/>
</dbReference>
<evidence type="ECO:0000313" key="1">
    <source>
        <dbReference type="EMBL" id="SHM23850.1"/>
    </source>
</evidence>
<sequence>MHVAHRFCHCAEPNAPYQWNHTCTFYFDGHTTGKDDPIYLRVHASPEGRNYDRQIKTLRQVGAPEDWMARAYSQEAVQHHDQQYQVGLLR</sequence>
<reference evidence="2" key="1">
    <citation type="submission" date="2016-11" db="EMBL/GenBank/DDBJ databases">
        <authorList>
            <person name="Jaros S."/>
            <person name="Januszkiewicz K."/>
            <person name="Wedrychowicz H."/>
        </authorList>
    </citation>
    <scope>NUCLEOTIDE SEQUENCE [LARGE SCALE GENOMIC DNA]</scope>
    <source>
        <strain evidence="2">CGMCC 4.3555</strain>
    </source>
</reference>